<dbReference type="AlphaFoldDB" id="A0A1B0CHD9"/>
<protein>
    <recommendedName>
        <fullName evidence="16">Polypeptide N-acetylgalactosaminyltransferase</fullName>
        <ecNumber evidence="16">2.4.1.-</ecNumber>
    </recommendedName>
    <alternativeName>
        <fullName evidence="16">Protein-UDP acetylgalactosaminyltransferase</fullName>
    </alternativeName>
</protein>
<evidence type="ECO:0000256" key="3">
    <source>
        <dbReference type="ARBA" id="ARBA00004922"/>
    </source>
</evidence>
<dbReference type="InterPro" id="IPR029044">
    <property type="entry name" value="Nucleotide-diphossugar_trans"/>
</dbReference>
<evidence type="ECO:0000256" key="16">
    <source>
        <dbReference type="RuleBase" id="RU361242"/>
    </source>
</evidence>
<accession>A0A1B0CHD9</accession>
<reference evidence="19" key="3">
    <citation type="submission" date="2020-05" db="UniProtKB">
        <authorList>
            <consortium name="EnsemblMetazoa"/>
        </authorList>
    </citation>
    <scope>IDENTIFICATION</scope>
    <source>
        <strain evidence="19">Jacobina</strain>
    </source>
</reference>
<dbReference type="GO" id="GO:0006493">
    <property type="term" value="P:protein O-linked glycosylation"/>
    <property type="evidence" value="ECO:0007669"/>
    <property type="project" value="UniProtKB-ARBA"/>
</dbReference>
<evidence type="ECO:0000313" key="20">
    <source>
        <dbReference type="Proteomes" id="UP000092461"/>
    </source>
</evidence>
<dbReference type="GO" id="GO:0030246">
    <property type="term" value="F:carbohydrate binding"/>
    <property type="evidence" value="ECO:0007669"/>
    <property type="project" value="UniProtKB-KW"/>
</dbReference>
<proteinExistence type="inferred from homology"/>
<dbReference type="InterPro" id="IPR035992">
    <property type="entry name" value="Ricin_B-like_lectins"/>
</dbReference>
<evidence type="ECO:0000256" key="11">
    <source>
        <dbReference type="ARBA" id="ARBA00022989"/>
    </source>
</evidence>
<dbReference type="InterPro" id="IPR045885">
    <property type="entry name" value="GalNAc-T"/>
</dbReference>
<reference evidence="20" key="1">
    <citation type="submission" date="2012-05" db="EMBL/GenBank/DDBJ databases">
        <title>Whole Genome Assembly of Lutzomyia longipalpis.</title>
        <authorList>
            <person name="Richards S."/>
            <person name="Qu C."/>
            <person name="Dillon R."/>
            <person name="Worley K."/>
            <person name="Scherer S."/>
            <person name="Batterton M."/>
            <person name="Taylor A."/>
            <person name="Hawes A."/>
            <person name="Hernandez B."/>
            <person name="Kovar C."/>
            <person name="Mandapat C."/>
            <person name="Pham C."/>
            <person name="Qu C."/>
            <person name="Jing C."/>
            <person name="Bess C."/>
            <person name="Bandaranaike D."/>
            <person name="Ngo D."/>
            <person name="Ongeri F."/>
            <person name="Arias F."/>
            <person name="Lara F."/>
            <person name="Weissenberger G."/>
            <person name="Kamau G."/>
            <person name="Han H."/>
            <person name="Shen H."/>
            <person name="Dinh H."/>
            <person name="Khalil I."/>
            <person name="Jones J."/>
            <person name="Shafer J."/>
            <person name="Jayaseelan J."/>
            <person name="Quiroz J."/>
            <person name="Blankenburg K."/>
            <person name="Nguyen L."/>
            <person name="Jackson L."/>
            <person name="Francisco L."/>
            <person name="Tang L.-Y."/>
            <person name="Pu L.-L."/>
            <person name="Perales L."/>
            <person name="Lorensuhewa L."/>
            <person name="Munidasa M."/>
            <person name="Coyle M."/>
            <person name="Taylor M."/>
            <person name="Puazo M."/>
            <person name="Firestine M."/>
            <person name="Scheel M."/>
            <person name="Javaid M."/>
            <person name="Wang M."/>
            <person name="Li M."/>
            <person name="Tabassum N."/>
            <person name="Saada N."/>
            <person name="Osuji N."/>
            <person name="Aqrawi P."/>
            <person name="Fu Q."/>
            <person name="Thornton R."/>
            <person name="Raj R."/>
            <person name="Goodspeed R."/>
            <person name="Mata R."/>
            <person name="Najjar R."/>
            <person name="Gubbala S."/>
            <person name="Lee S."/>
            <person name="Denson S."/>
            <person name="Patil S."/>
            <person name="Macmil S."/>
            <person name="Qi S."/>
            <person name="Matskevitch T."/>
            <person name="Palculict T."/>
            <person name="Mathew T."/>
            <person name="Vee V."/>
            <person name="Velamala V."/>
            <person name="Korchina V."/>
            <person name="Cai W."/>
            <person name="Liu W."/>
            <person name="Dai W."/>
            <person name="Zou X."/>
            <person name="Zhu Y."/>
            <person name="Zhang Y."/>
            <person name="Wu Y.-Q."/>
            <person name="Xin Y."/>
            <person name="Nazarath L."/>
            <person name="Kovar C."/>
            <person name="Han Y."/>
            <person name="Muzny D."/>
            <person name="Gibbs R."/>
        </authorList>
    </citation>
    <scope>NUCLEOTIDE SEQUENCE [LARGE SCALE GENOMIC DNA]</scope>
    <source>
        <strain evidence="20">Jacobina</strain>
    </source>
</reference>
<keyword evidence="7 16" id="KW-0812">Transmembrane</keyword>
<evidence type="ECO:0000256" key="2">
    <source>
        <dbReference type="ARBA" id="ARBA00004323"/>
    </source>
</evidence>
<dbReference type="GO" id="GO:0046872">
    <property type="term" value="F:metal ion binding"/>
    <property type="evidence" value="ECO:0007669"/>
    <property type="project" value="UniProtKB-KW"/>
</dbReference>
<evidence type="ECO:0000256" key="4">
    <source>
        <dbReference type="ARBA" id="ARBA00005680"/>
    </source>
</evidence>
<comment type="pathway">
    <text evidence="3 16">Protein modification; protein glycosylation.</text>
</comment>
<dbReference type="Pfam" id="PF00652">
    <property type="entry name" value="Ricin_B_lectin"/>
    <property type="match status" value="1"/>
</dbReference>
<keyword evidence="9 16" id="KW-0430">Lectin</keyword>
<reference evidence="18" key="2">
    <citation type="journal article" date="2020" name="BMC">
        <title>Leishmania infection induces a limited differential gene expression in the sand fly midgut.</title>
        <authorList>
            <person name="Coutinho-Abreu I.V."/>
            <person name="Serafim T.D."/>
            <person name="Meneses C."/>
            <person name="Kamhawi S."/>
            <person name="Oliveira F."/>
            <person name="Valenzuela J.G."/>
        </authorList>
    </citation>
    <scope>NUCLEOTIDE SEQUENCE</scope>
    <source>
        <strain evidence="18">Jacobina</strain>
        <tissue evidence="18">Midgut</tissue>
    </source>
</reference>
<keyword evidence="15 16" id="KW-0464">Manganese</keyword>
<evidence type="ECO:0000256" key="5">
    <source>
        <dbReference type="ARBA" id="ARBA00022676"/>
    </source>
</evidence>
<dbReference type="PANTHER" id="PTHR11675:SF118">
    <property type="entry name" value="POLYPEPTIDE N-ACETYLGALACTOSAMINYLTRANSFERASE 3"/>
    <property type="match status" value="1"/>
</dbReference>
<sequence>MMLELLPAMLKLPRDIMYVGSHATGTLLQRSRKLCLFLSILCFIVLIYCLGSLIETSTRMLKFQNQVRGRKLREKSRVIVGHYIGPGNHGNLSKNDLNANNFSPIPGEGENGKPVAIPVKDMLRMQQVFQVNRFNLLASDRISLNRSLPDVRRVKCIEKSYSPELPSTSVIIVFHNEAWSVLLRTVWSVITRSPRKFLKEIILVDDASERNFLHEPLESYISSLPVSTKIFRLHEREGLVAARLLGAERARGDALVFLDAHCECSPGWLEPLLAEVHKDRRKIACPVIDIISDDNFSYVKSFELHWGAFNWQLHFRWFALASSELLKRRNDITTPFRTPAMAGGLFAIDREYFYEIGAYDRAMKIWGGENMELSFRVWQCGGEIEIVPCSHVGHLFRKSSPYTFPGGVNEILNKNLARVALVWMDEWADFFFKFNPTALRIGKSENVTDRLDLRKSLQCKDFSWYLTNVWPQHFYPTEERFFGRIIQIPPGSRLNVAYKSFLKKNNVNSDGDYWLNLIEVTKNHAEELRKLIERDFKNVRCLMRSASNGIFNQFGQATLEPCESSLQNSLTQMFVITKEGKIMTDENLCLDASEKAAESTNNSTMVRLITCADTVRQSWLYDADKLRILHKVSSFCFNRAQKDEQGRRTEVVIEKCSQEVKESWIFIPYPWR</sequence>
<keyword evidence="12 16" id="KW-0333">Golgi apparatus</keyword>
<dbReference type="SUPFAM" id="SSF50370">
    <property type="entry name" value="Ricin B-like lectins"/>
    <property type="match status" value="1"/>
</dbReference>
<evidence type="ECO:0000313" key="18">
    <source>
        <dbReference type="EMBL" id="MBC1175519.1"/>
    </source>
</evidence>
<keyword evidence="13 16" id="KW-0472">Membrane</keyword>
<dbReference type="InterPro" id="IPR001173">
    <property type="entry name" value="Glyco_trans_2-like"/>
</dbReference>
<dbReference type="VEuPathDB" id="VectorBase:LLOJ003851"/>
<keyword evidence="6 16" id="KW-0808">Transferase</keyword>
<keyword evidence="20" id="KW-1185">Reference proteome</keyword>
<evidence type="ECO:0000259" key="17">
    <source>
        <dbReference type="SMART" id="SM00458"/>
    </source>
</evidence>
<dbReference type="Gene3D" id="3.90.550.10">
    <property type="entry name" value="Spore Coat Polysaccharide Biosynthesis Protein SpsA, Chain A"/>
    <property type="match status" value="1"/>
</dbReference>
<dbReference type="GO" id="GO:0000139">
    <property type="term" value="C:Golgi membrane"/>
    <property type="evidence" value="ECO:0007669"/>
    <property type="project" value="UniProtKB-SubCell"/>
</dbReference>
<evidence type="ECO:0000256" key="9">
    <source>
        <dbReference type="ARBA" id="ARBA00022734"/>
    </source>
</evidence>
<dbReference type="Pfam" id="PF00535">
    <property type="entry name" value="Glycos_transf_2"/>
    <property type="match status" value="1"/>
</dbReference>
<dbReference type="PANTHER" id="PTHR11675">
    <property type="entry name" value="N-ACETYLGALACTOSAMINYLTRANSFERASE"/>
    <property type="match status" value="1"/>
</dbReference>
<dbReference type="VEuPathDB" id="VectorBase:LLONM1_006558"/>
<dbReference type="Proteomes" id="UP000092461">
    <property type="component" value="Unassembled WGS sequence"/>
</dbReference>
<evidence type="ECO:0000256" key="15">
    <source>
        <dbReference type="ARBA" id="ARBA00023211"/>
    </source>
</evidence>
<dbReference type="EC" id="2.4.1.-" evidence="16"/>
<keyword evidence="8" id="KW-0479">Metal-binding</keyword>
<dbReference type="EMBL" id="AJWK01012284">
    <property type="status" value="NOT_ANNOTATED_CDS"/>
    <property type="molecule type" value="Genomic_DNA"/>
</dbReference>
<dbReference type="Gene3D" id="2.80.10.50">
    <property type="match status" value="1"/>
</dbReference>
<organism evidence="19 20">
    <name type="scientific">Lutzomyia longipalpis</name>
    <name type="common">Sand fly</name>
    <dbReference type="NCBI Taxonomy" id="7200"/>
    <lineage>
        <taxon>Eukaryota</taxon>
        <taxon>Metazoa</taxon>
        <taxon>Ecdysozoa</taxon>
        <taxon>Arthropoda</taxon>
        <taxon>Hexapoda</taxon>
        <taxon>Insecta</taxon>
        <taxon>Pterygota</taxon>
        <taxon>Neoptera</taxon>
        <taxon>Endopterygota</taxon>
        <taxon>Diptera</taxon>
        <taxon>Nematocera</taxon>
        <taxon>Psychodoidea</taxon>
        <taxon>Psychodidae</taxon>
        <taxon>Lutzomyia</taxon>
        <taxon>Lutzomyia</taxon>
    </lineage>
</organism>
<dbReference type="InterPro" id="IPR000772">
    <property type="entry name" value="Ricin_B_lectin"/>
</dbReference>
<keyword evidence="14 16" id="KW-1015">Disulfide bond</keyword>
<dbReference type="PROSITE" id="PS50231">
    <property type="entry name" value="RICIN_B_LECTIN"/>
    <property type="match status" value="1"/>
</dbReference>
<comment type="similarity">
    <text evidence="4 16">Belongs to the glycosyltransferase 2 family. GalNAc-T subfamily.</text>
</comment>
<evidence type="ECO:0000256" key="10">
    <source>
        <dbReference type="ARBA" id="ARBA00022968"/>
    </source>
</evidence>
<evidence type="ECO:0000256" key="1">
    <source>
        <dbReference type="ARBA" id="ARBA00001936"/>
    </source>
</evidence>
<dbReference type="EMBL" id="GITU01006816">
    <property type="protein sequence ID" value="MBC1175519.1"/>
    <property type="molecule type" value="Transcribed_RNA"/>
</dbReference>
<evidence type="ECO:0000256" key="14">
    <source>
        <dbReference type="ARBA" id="ARBA00023157"/>
    </source>
</evidence>
<dbReference type="UniPathway" id="UPA00378"/>
<name>A0A1B0CHD9_LUTLO</name>
<evidence type="ECO:0000256" key="13">
    <source>
        <dbReference type="ARBA" id="ARBA00023136"/>
    </source>
</evidence>
<evidence type="ECO:0000256" key="7">
    <source>
        <dbReference type="ARBA" id="ARBA00022692"/>
    </source>
</evidence>
<dbReference type="EnsemblMetazoa" id="LLOJ003851-RA">
    <property type="protein sequence ID" value="LLOJ003851-PA"/>
    <property type="gene ID" value="LLOJ003851"/>
</dbReference>
<dbReference type="GO" id="GO:0004653">
    <property type="term" value="F:polypeptide N-acetylgalactosaminyltransferase activity"/>
    <property type="evidence" value="ECO:0007669"/>
    <property type="project" value="UniProtKB-ARBA"/>
</dbReference>
<keyword evidence="11 16" id="KW-1133">Transmembrane helix</keyword>
<dbReference type="SMART" id="SM00458">
    <property type="entry name" value="RICIN"/>
    <property type="match status" value="1"/>
</dbReference>
<feature type="domain" description="Ricin B lectin" evidence="17">
    <location>
        <begin position="540"/>
        <end position="667"/>
    </location>
</feature>
<comment type="subcellular location">
    <subcellularLocation>
        <location evidence="2 16">Golgi apparatus membrane</location>
        <topology evidence="2 16">Single-pass type II membrane protein</topology>
    </subcellularLocation>
</comment>
<dbReference type="CDD" id="cd02510">
    <property type="entry name" value="pp-GalNAc-T"/>
    <property type="match status" value="1"/>
</dbReference>
<evidence type="ECO:0000256" key="6">
    <source>
        <dbReference type="ARBA" id="ARBA00022679"/>
    </source>
</evidence>
<feature type="transmembrane region" description="Helical" evidence="16">
    <location>
        <begin position="34"/>
        <end position="54"/>
    </location>
</feature>
<evidence type="ECO:0000313" key="19">
    <source>
        <dbReference type="EnsemblMetazoa" id="LLOJ003851-PA"/>
    </source>
</evidence>
<evidence type="ECO:0000256" key="12">
    <source>
        <dbReference type="ARBA" id="ARBA00023034"/>
    </source>
</evidence>
<evidence type="ECO:0000256" key="8">
    <source>
        <dbReference type="ARBA" id="ARBA00022723"/>
    </source>
</evidence>
<keyword evidence="10" id="KW-0735">Signal-anchor</keyword>
<dbReference type="FunFam" id="3.90.550.10:FF:000021">
    <property type="entry name" value="Polypeptide N-acetylgalactosaminyltransferase"/>
    <property type="match status" value="1"/>
</dbReference>
<comment type="cofactor">
    <cofactor evidence="1 16">
        <name>Mn(2+)</name>
        <dbReference type="ChEBI" id="CHEBI:29035"/>
    </cofactor>
</comment>
<keyword evidence="5 16" id="KW-0328">Glycosyltransferase</keyword>
<dbReference type="SUPFAM" id="SSF53448">
    <property type="entry name" value="Nucleotide-diphospho-sugar transferases"/>
    <property type="match status" value="1"/>
</dbReference>